<dbReference type="SUPFAM" id="SSF52317">
    <property type="entry name" value="Class I glutamine amidotransferase-like"/>
    <property type="match status" value="1"/>
</dbReference>
<dbReference type="NCBIfam" id="TIGR00566">
    <property type="entry name" value="trpG_papA"/>
    <property type="match status" value="1"/>
</dbReference>
<dbReference type="PROSITE" id="PS51273">
    <property type="entry name" value="GATASE_TYPE_1"/>
    <property type="match status" value="1"/>
</dbReference>
<dbReference type="InterPro" id="IPR010117">
    <property type="entry name" value="PabB_fungal"/>
</dbReference>
<evidence type="ECO:0000313" key="13">
    <source>
        <dbReference type="EMBL" id="CCA68236.1"/>
    </source>
</evidence>
<evidence type="ECO:0000256" key="1">
    <source>
        <dbReference type="ARBA" id="ARBA00001000"/>
    </source>
</evidence>
<dbReference type="Gene3D" id="3.40.50.880">
    <property type="match status" value="1"/>
</dbReference>
<evidence type="ECO:0000256" key="3">
    <source>
        <dbReference type="ARBA" id="ARBA00005970"/>
    </source>
</evidence>
<dbReference type="InterPro" id="IPR005801">
    <property type="entry name" value="ADC_synthase"/>
</dbReference>
<dbReference type="Pfam" id="PF00117">
    <property type="entry name" value="GATase"/>
    <property type="match status" value="1"/>
</dbReference>
<dbReference type="InterPro" id="IPR029062">
    <property type="entry name" value="Class_I_gatase-like"/>
</dbReference>
<dbReference type="InterPro" id="IPR006221">
    <property type="entry name" value="TrpG/PapA_dom"/>
</dbReference>
<gene>
    <name evidence="13" type="ORF">PIIN_02102</name>
</gene>
<evidence type="ECO:0000256" key="6">
    <source>
        <dbReference type="ARBA" id="ARBA00022909"/>
    </source>
</evidence>
<dbReference type="Pfam" id="PF00425">
    <property type="entry name" value="Chorismate_bind"/>
    <property type="match status" value="1"/>
</dbReference>
<accession>G4TA85</accession>
<keyword evidence="6" id="KW-0289">Folate biosynthesis</keyword>
<evidence type="ECO:0000259" key="10">
    <source>
        <dbReference type="Pfam" id="PF00117"/>
    </source>
</evidence>
<keyword evidence="5" id="KW-0808">Transferase</keyword>
<dbReference type="HOGENOM" id="CLU_006493_0_0_1"/>
<organism evidence="13 14">
    <name type="scientific">Serendipita indica (strain DSM 11827)</name>
    <name type="common">Root endophyte fungus</name>
    <name type="synonym">Piriformospora indica</name>
    <dbReference type="NCBI Taxonomy" id="1109443"/>
    <lineage>
        <taxon>Eukaryota</taxon>
        <taxon>Fungi</taxon>
        <taxon>Dikarya</taxon>
        <taxon>Basidiomycota</taxon>
        <taxon>Agaricomycotina</taxon>
        <taxon>Agaricomycetes</taxon>
        <taxon>Sebacinales</taxon>
        <taxon>Serendipitaceae</taxon>
        <taxon>Serendipita</taxon>
    </lineage>
</organism>
<evidence type="ECO:0000256" key="4">
    <source>
        <dbReference type="ARBA" id="ARBA00013139"/>
    </source>
</evidence>
<dbReference type="GO" id="GO:0046820">
    <property type="term" value="F:4-amino-4-deoxychorismate synthase activity"/>
    <property type="evidence" value="ECO:0007669"/>
    <property type="project" value="UniProtKB-EC"/>
</dbReference>
<dbReference type="InterPro" id="IPR015890">
    <property type="entry name" value="Chorismate_C"/>
</dbReference>
<dbReference type="UniPathway" id="UPA00077">
    <property type="reaction ID" value="UER00149"/>
</dbReference>
<dbReference type="Gene3D" id="3.60.120.10">
    <property type="entry name" value="Anthranilate synthase"/>
    <property type="match status" value="1"/>
</dbReference>
<keyword evidence="14" id="KW-1185">Reference proteome</keyword>
<dbReference type="SUPFAM" id="SSF56322">
    <property type="entry name" value="ADC synthase"/>
    <property type="match status" value="1"/>
</dbReference>
<dbReference type="CDD" id="cd01743">
    <property type="entry name" value="GATase1_Anthranilate_Synthase"/>
    <property type="match status" value="1"/>
</dbReference>
<dbReference type="GO" id="GO:0005737">
    <property type="term" value="C:cytoplasm"/>
    <property type="evidence" value="ECO:0007669"/>
    <property type="project" value="TreeGrafter"/>
</dbReference>
<dbReference type="OrthoDB" id="64220at2759"/>
<keyword evidence="7" id="KW-0315">Glutamine amidotransferase</keyword>
<evidence type="ECO:0000256" key="7">
    <source>
        <dbReference type="ARBA" id="ARBA00022962"/>
    </source>
</evidence>
<comment type="caution">
    <text evidence="13">The sequence shown here is derived from an EMBL/GenBank/DDBJ whole genome shotgun (WGS) entry which is preliminary data.</text>
</comment>
<reference evidence="13 14" key="1">
    <citation type="journal article" date="2011" name="PLoS Pathog.">
        <title>Endophytic Life Strategies Decoded by Genome and Transcriptome Analyses of the Mutualistic Root Symbiont Piriformospora indica.</title>
        <authorList>
            <person name="Zuccaro A."/>
            <person name="Lahrmann U."/>
            <person name="Guldener U."/>
            <person name="Langen G."/>
            <person name="Pfiffi S."/>
            <person name="Biedenkopf D."/>
            <person name="Wong P."/>
            <person name="Samans B."/>
            <person name="Grimm C."/>
            <person name="Basiewicz M."/>
            <person name="Murat C."/>
            <person name="Martin F."/>
            <person name="Kogel K.H."/>
        </authorList>
    </citation>
    <scope>NUCLEOTIDE SEQUENCE [LARGE SCALE GENOMIC DNA]</scope>
    <source>
        <strain evidence="13 14">DSM 11827</strain>
    </source>
</reference>
<evidence type="ECO:0000313" key="14">
    <source>
        <dbReference type="Proteomes" id="UP000007148"/>
    </source>
</evidence>
<dbReference type="PANTHER" id="PTHR11236:SF18">
    <property type="entry name" value="AMINODEOXYCHORISMATE SYNTHASE"/>
    <property type="match status" value="1"/>
</dbReference>
<feature type="domain" description="Chorismate-utilising enzyme C-terminal" evidence="11">
    <location>
        <begin position="459"/>
        <end position="754"/>
    </location>
</feature>
<feature type="domain" description="Anthranilate synthase component I N-terminal" evidence="12">
    <location>
        <begin position="263"/>
        <end position="408"/>
    </location>
</feature>
<dbReference type="PRINTS" id="PR00099">
    <property type="entry name" value="CPSGATASE"/>
</dbReference>
<proteinExistence type="inferred from homology"/>
<evidence type="ECO:0000256" key="9">
    <source>
        <dbReference type="ARBA" id="ARBA00031904"/>
    </source>
</evidence>
<comment type="pathway">
    <text evidence="2">Cofactor biosynthesis; tetrahydrofolate biosynthesis; 4-aminobenzoate from chorismate: step 1/2.</text>
</comment>
<dbReference type="STRING" id="1109443.G4TA85"/>
<protein>
    <recommendedName>
        <fullName evidence="4">aminodeoxychorismate synthase</fullName>
        <ecNumber evidence="4">2.6.1.85</ecNumber>
    </recommendedName>
    <alternativeName>
        <fullName evidence="8">Para-aminobenzoate synthase</fullName>
    </alternativeName>
    <alternativeName>
        <fullName evidence="9">p-aminobenzoic acid synthase</fullName>
    </alternativeName>
</protein>
<dbReference type="NCBIfam" id="TIGR01823">
    <property type="entry name" value="PabB-fungal"/>
    <property type="match status" value="1"/>
</dbReference>
<evidence type="ECO:0000259" key="12">
    <source>
        <dbReference type="Pfam" id="PF04715"/>
    </source>
</evidence>
<evidence type="ECO:0000259" key="11">
    <source>
        <dbReference type="Pfam" id="PF00425"/>
    </source>
</evidence>
<evidence type="ECO:0000256" key="5">
    <source>
        <dbReference type="ARBA" id="ARBA00022679"/>
    </source>
</evidence>
<dbReference type="EC" id="2.6.1.85" evidence="4"/>
<feature type="domain" description="Glutamine amidotransferase" evidence="10">
    <location>
        <begin position="7"/>
        <end position="199"/>
    </location>
</feature>
<dbReference type="InterPro" id="IPR017926">
    <property type="entry name" value="GATASE"/>
</dbReference>
<dbReference type="FunCoup" id="G4TA85">
    <property type="interactions" value="111"/>
</dbReference>
<dbReference type="Proteomes" id="UP000007148">
    <property type="component" value="Unassembled WGS sequence"/>
</dbReference>
<comment type="similarity">
    <text evidence="3">In the C-terminal section; belongs to the anthranilate synthase component I family.</text>
</comment>
<dbReference type="MEROPS" id="C26.958"/>
<dbReference type="GO" id="GO:0000162">
    <property type="term" value="P:L-tryptophan biosynthetic process"/>
    <property type="evidence" value="ECO:0007669"/>
    <property type="project" value="TreeGrafter"/>
</dbReference>
<dbReference type="GO" id="GO:0008153">
    <property type="term" value="P:4-aminobenzoate biosynthetic process"/>
    <property type="evidence" value="ECO:0007669"/>
    <property type="project" value="TreeGrafter"/>
</dbReference>
<dbReference type="PANTHER" id="PTHR11236">
    <property type="entry name" value="AMINOBENZOATE/ANTHRANILATE SYNTHASE"/>
    <property type="match status" value="1"/>
</dbReference>
<dbReference type="AlphaFoldDB" id="G4TA85"/>
<dbReference type="PRINTS" id="PR00097">
    <property type="entry name" value="ANTSNTHASEII"/>
</dbReference>
<comment type="catalytic activity">
    <reaction evidence="1">
        <text>chorismate + L-glutamine = 4-amino-4-deoxychorismate + L-glutamate</text>
        <dbReference type="Rhea" id="RHEA:11672"/>
        <dbReference type="ChEBI" id="CHEBI:29748"/>
        <dbReference type="ChEBI" id="CHEBI:29985"/>
        <dbReference type="ChEBI" id="CHEBI:58359"/>
        <dbReference type="ChEBI" id="CHEBI:58406"/>
        <dbReference type="EC" id="2.6.1.85"/>
    </reaction>
</comment>
<name>G4TA85_SERID</name>
<dbReference type="eggNOG" id="KOG1224">
    <property type="taxonomic scope" value="Eukaryota"/>
</dbReference>
<evidence type="ECO:0000256" key="8">
    <source>
        <dbReference type="ARBA" id="ARBA00031329"/>
    </source>
</evidence>
<sequence length="776" mass="86497">MDEARILLIDSYDSFTHNLAALCCQAIPQSRIHIIKNDALSIHQLVPHLPKFDAIVVGPGPGSPAHPADIGIVRDLWKLEEHLLPIFGVCLGLQSLALEFGGKVSRLRVVKHGQISPIVHTGSDLFADVGAIEAVRYHSLHASLNDGEHLEELAWANDGEENGRVIMAIRHRSKPYWAVQYHPESVRTSGGGLEVLKNFWRLSNEWESLRARKRYKWDEEIETLVGPAWPSLSFSLQRGMNVLSKKIHVQTRIIDSPLLSSVEVAEHFGATDENARLVLLDSAAKPGRFSIIGSLMTSSRQYTHYTHENHVSITYSGTTEQIPLRELDIWSWMENHMRPYENIVGHEDVPFWGGFVGYLSYELGCQHLAPLPTRRDKSAPAPRVHPDLNLVFVERSVVLDKVTGRAYVQSILPKDDGWISDTVRSLRELDASLRCRVGSKVVSSEECPRPKPSITLPNRSHYLASIETAKAHLAAGNSYEICLTAQTRVTLAVQDVNRDRSSSWEMYKRLRKHNPAPHSAYLRLNPSTVLSSSPERFLSFSRPPNPTYQLRPIKGTLRKGPDIQRADAERHLVGSVKEVAENLMIVDLIRHDLHGVVGEQVHVSQFCGIEEYETVWQMVSVVEGQSSPCRCDEPGERNSQGWQVLRHCLPPGSMTGAPKKRSVEILRELEREPRGIYSGVLGYWDIGGGGDWAVVIRSCFKHESQSRVPNATENEDLGGTKLGHPPLEEWSIGAGGAITALSDAQAEWEEMVLKLQSVLGVFKANPSLSPPQGPTL</sequence>
<dbReference type="GO" id="GO:0046654">
    <property type="term" value="P:tetrahydrofolate biosynthetic process"/>
    <property type="evidence" value="ECO:0007669"/>
    <property type="project" value="UniProtKB-UniPathway"/>
</dbReference>
<dbReference type="GO" id="GO:0046656">
    <property type="term" value="P:folic acid biosynthetic process"/>
    <property type="evidence" value="ECO:0007669"/>
    <property type="project" value="UniProtKB-KW"/>
</dbReference>
<dbReference type="Pfam" id="PF04715">
    <property type="entry name" value="Anth_synt_I_N"/>
    <property type="match status" value="1"/>
</dbReference>
<dbReference type="EMBL" id="CAFZ01000028">
    <property type="protein sequence ID" value="CCA68236.1"/>
    <property type="molecule type" value="Genomic_DNA"/>
</dbReference>
<dbReference type="PRINTS" id="PR00096">
    <property type="entry name" value="GATASE"/>
</dbReference>
<dbReference type="InterPro" id="IPR006805">
    <property type="entry name" value="Anth_synth_I_N"/>
</dbReference>
<dbReference type="OMA" id="QYHSLHA"/>
<dbReference type="InParanoid" id="G4TA85"/>
<evidence type="ECO:0000256" key="2">
    <source>
        <dbReference type="ARBA" id="ARBA00005009"/>
    </source>
</evidence>
<dbReference type="InterPro" id="IPR019999">
    <property type="entry name" value="Anth_synth_I-like"/>
</dbReference>